<dbReference type="InterPro" id="IPR015289">
    <property type="entry name" value="A-L-arabinofuranosidase_B_cat"/>
</dbReference>
<dbReference type="InterPro" id="IPR013320">
    <property type="entry name" value="ConA-like_dom_sf"/>
</dbReference>
<dbReference type="GO" id="GO:0045490">
    <property type="term" value="P:pectin catabolic process"/>
    <property type="evidence" value="ECO:0007669"/>
    <property type="project" value="TreeGrafter"/>
</dbReference>
<dbReference type="Pfam" id="PF05270">
    <property type="entry name" value="AbfB"/>
    <property type="match status" value="1"/>
</dbReference>
<keyword evidence="2" id="KW-0732">Signal</keyword>
<feature type="glycosylation site" description="N-linked (GlcNAc...) asparagine" evidence="8">
    <location>
        <position position="239"/>
    </location>
</feature>
<accession>A0A8J3VT49</accession>
<evidence type="ECO:0000256" key="6">
    <source>
        <dbReference type="PIRSR" id="PIRSR638964-1"/>
    </source>
</evidence>
<dbReference type="GO" id="GO:0031221">
    <property type="term" value="P:arabinan metabolic process"/>
    <property type="evidence" value="ECO:0007669"/>
    <property type="project" value="InterPro"/>
</dbReference>
<dbReference type="CDD" id="cd23399">
    <property type="entry name" value="beta-trefoil_ABD_ABFB"/>
    <property type="match status" value="1"/>
</dbReference>
<dbReference type="PROSITE" id="PS51318">
    <property type="entry name" value="TAT"/>
    <property type="match status" value="1"/>
</dbReference>
<evidence type="ECO:0000313" key="10">
    <source>
        <dbReference type="EMBL" id="GIH17830.1"/>
    </source>
</evidence>
<evidence type="ECO:0000256" key="8">
    <source>
        <dbReference type="PIRSR" id="PIRSR638964-4"/>
    </source>
</evidence>
<dbReference type="InterPro" id="IPR036415">
    <property type="entry name" value="Lamin_tail_dom_sf"/>
</dbReference>
<dbReference type="Pfam" id="PF00932">
    <property type="entry name" value="LTD"/>
    <property type="match status" value="1"/>
</dbReference>
<dbReference type="InterPro" id="IPR007934">
    <property type="entry name" value="AbfB_ABD"/>
</dbReference>
<evidence type="ECO:0000256" key="3">
    <source>
        <dbReference type="ARBA" id="ARBA00022801"/>
    </source>
</evidence>
<dbReference type="SUPFAM" id="SSF49899">
    <property type="entry name" value="Concanavalin A-like lectins/glucanases"/>
    <property type="match status" value="1"/>
</dbReference>
<dbReference type="Gene3D" id="2.60.40.1260">
    <property type="entry name" value="Lamin Tail domain"/>
    <property type="match status" value="1"/>
</dbReference>
<gene>
    <name evidence="10" type="ORF">Raf01_60020</name>
</gene>
<evidence type="ECO:0000256" key="4">
    <source>
        <dbReference type="ARBA" id="ARBA00023180"/>
    </source>
</evidence>
<evidence type="ECO:0000256" key="5">
    <source>
        <dbReference type="ARBA" id="ARBA00023295"/>
    </source>
</evidence>
<keyword evidence="11" id="KW-1185">Reference proteome</keyword>
<feature type="disulfide bond" evidence="7">
    <location>
        <begin position="118"/>
        <end position="123"/>
    </location>
</feature>
<dbReference type="Proteomes" id="UP000642748">
    <property type="component" value="Unassembled WGS sequence"/>
</dbReference>
<reference evidence="10" key="1">
    <citation type="submission" date="2021-01" db="EMBL/GenBank/DDBJ databases">
        <title>Whole genome shotgun sequence of Rugosimonospora africana NBRC 104875.</title>
        <authorList>
            <person name="Komaki H."/>
            <person name="Tamura T."/>
        </authorList>
    </citation>
    <scope>NUCLEOTIDE SEQUENCE</scope>
    <source>
        <strain evidence="10">NBRC 104875</strain>
    </source>
</reference>
<dbReference type="GO" id="GO:0046556">
    <property type="term" value="F:alpha-L-arabinofuranosidase activity"/>
    <property type="evidence" value="ECO:0007669"/>
    <property type="project" value="InterPro"/>
</dbReference>
<feature type="disulfide bond" evidence="7">
    <location>
        <begin position="50"/>
        <end position="60"/>
    </location>
</feature>
<comment type="caution">
    <text evidence="10">The sequence shown here is derived from an EMBL/GenBank/DDBJ whole genome shotgun (WGS) entry which is preliminary data.</text>
</comment>
<dbReference type="SUPFAM" id="SSF110221">
    <property type="entry name" value="AbfB domain"/>
    <property type="match status" value="1"/>
</dbReference>
<organism evidence="10 11">
    <name type="scientific">Rugosimonospora africana</name>
    <dbReference type="NCBI Taxonomy" id="556532"/>
    <lineage>
        <taxon>Bacteria</taxon>
        <taxon>Bacillati</taxon>
        <taxon>Actinomycetota</taxon>
        <taxon>Actinomycetes</taxon>
        <taxon>Micromonosporales</taxon>
        <taxon>Micromonosporaceae</taxon>
        <taxon>Rugosimonospora</taxon>
    </lineage>
</organism>
<dbReference type="PANTHER" id="PTHR39447:SF2">
    <property type="entry name" value="ALPHA-L-ARABINOFURANOSIDASE B"/>
    <property type="match status" value="1"/>
</dbReference>
<dbReference type="GO" id="GO:0046373">
    <property type="term" value="P:L-arabinose metabolic process"/>
    <property type="evidence" value="ECO:0007669"/>
    <property type="project" value="InterPro"/>
</dbReference>
<evidence type="ECO:0000256" key="2">
    <source>
        <dbReference type="ARBA" id="ARBA00022729"/>
    </source>
</evidence>
<protein>
    <recommendedName>
        <fullName evidence="9">LTD domain-containing protein</fullName>
    </recommendedName>
</protein>
<proteinExistence type="inferred from homology"/>
<keyword evidence="5" id="KW-0326">Glycosidase</keyword>
<dbReference type="InterPro" id="IPR036195">
    <property type="entry name" value="AbfB_ABD_sf"/>
</dbReference>
<keyword evidence="3" id="KW-0378">Hydrolase</keyword>
<evidence type="ECO:0000256" key="1">
    <source>
        <dbReference type="ARBA" id="ARBA00006963"/>
    </source>
</evidence>
<dbReference type="InterPro" id="IPR018905">
    <property type="entry name" value="A-galactase_NEW3"/>
</dbReference>
<feature type="active site" description="Nucleophile" evidence="6">
    <location>
        <position position="258"/>
    </location>
</feature>
<dbReference type="Gene3D" id="2.80.10.50">
    <property type="match status" value="1"/>
</dbReference>
<feature type="disulfide bond" evidence="7">
    <location>
        <begin position="213"/>
        <end position="214"/>
    </location>
</feature>
<dbReference type="InterPro" id="IPR038964">
    <property type="entry name" value="ABFB"/>
</dbReference>
<dbReference type="Pfam" id="PF09206">
    <property type="entry name" value="ArabFuran-catal"/>
    <property type="match status" value="1"/>
</dbReference>
<dbReference type="SUPFAM" id="SSF74853">
    <property type="entry name" value="Lamin A/C globular tail domain"/>
    <property type="match status" value="1"/>
</dbReference>
<feature type="glycosylation site" description="N-linked (GlcNAc...) asparagine" evidence="8">
    <location>
        <position position="120"/>
    </location>
</feature>
<evidence type="ECO:0000259" key="9">
    <source>
        <dbReference type="PROSITE" id="PS51841"/>
    </source>
</evidence>
<dbReference type="InterPro" id="IPR006311">
    <property type="entry name" value="TAT_signal"/>
</dbReference>
<dbReference type="PROSITE" id="PS51841">
    <property type="entry name" value="LTD"/>
    <property type="match status" value="1"/>
</dbReference>
<dbReference type="AlphaFoldDB" id="A0A8J3VT49"/>
<evidence type="ECO:0000256" key="7">
    <source>
        <dbReference type="PIRSR" id="PIRSR638964-3"/>
    </source>
</evidence>
<dbReference type="PANTHER" id="PTHR39447">
    <property type="entry name" value="ALPHA-L-ARABINOFURANOSIDASE B"/>
    <property type="match status" value="1"/>
</dbReference>
<feature type="active site" description="Proton donor" evidence="6">
    <location>
        <position position="337"/>
    </location>
</feature>
<evidence type="ECO:0000313" key="11">
    <source>
        <dbReference type="Proteomes" id="UP000642748"/>
    </source>
</evidence>
<dbReference type="RefSeq" id="WP_203921371.1">
    <property type="nucleotide sequence ID" value="NZ_BONZ01000057.1"/>
</dbReference>
<comment type="similarity">
    <text evidence="1">Belongs to the glycosyl hydrolase 54 family.</text>
</comment>
<sequence length="1074" mass="111051">MARPPIRRMRRRALAAGTAIALALIGITFTMAAPAQAHRPVAPPRPHGPCDIYAAAGTPCVAAHSTTRALYASYNGPLYQVKRLSDNRVRDIGVVARSVKPVPDPGGYADAATQDAFCANTTCLITKVYDQSPMHNDLTQAPRGGFSGPALGGFNNFPIADSAPITIGGHKAYGVFIEPGMGLRDDDTTGIAVDDQPEGMYWVLNGQHFNNGCCFDYGNAETDSRDDGNGTMETSYFGNATAWYHGNSPGPWVMTDQENNLVGCVNPGSTSKLCAQLPSITSRFVTAVAKGEPHHWASLGGDAQQGSLATMFDGPRVDASYDPMRKQGAIVLGNGGDNSNGSQGTFYEGVMTAGYPTDATDNAVQDNVVAAKYGAQRLSLSPASATATPPGLQTFAPGSSRDATLTYTNTTGTRAVGVKLSLSVPDRHWTSVVTGTRKDSKTFDSVAPGASVSATFRVTSGPAAFTGDLIGNASWKEPGTNPRRSETTVEKVRNVNPVKINEFRTGTAANSTNAYLELDNAGTHAIDISHWTLTEHPTQQAVFSTVTVPAGTKLAAGGHYLLGLSNSGLAAPAGAGDVTVNVRSTAGMAAGDQIDIDTGRDVESRTIASVGTAATPNTTLWQPLPDGPVVTIPAGSTNVPVTSASGFAVGQKLAIGYGDRLEVATVTAVGKPGTQARLSAAAPAGSTNIKVTSTTNVTAGDTIRLDIGPRIENVTVAAVGTSGASGTGLDLAAPLAFDHSSNLPFSVRGTGIGFTPATAFAHSSNEPVQALGTGVTLDKPLRERHPVNTPVRDAVVTTAGYQGSPAPDQWFGGPALSASAGAMVLRDGQGHVVDSLNYGSLVDPWAAEGYQGTSGSGQSGCRVPAPGTANGAGRSAVRYPDGIDTDSNCTDFTTSNEPTPGEANHGFTLDPGPLVSLQATTPGSTSNFVKHDDSDDLVVTAPVTAASPETDKQDATWVEAAGLANPSCVSFESINRPGSYLRHQNFQFHLQPNDGSSLFSQDATFCQAPGNSGQGVSFQSVNFPTRYVRAFNNVVYLASNGGTNAWDTTTSWSDDTSWSVAAPWAQAPQGTGGG</sequence>
<keyword evidence="7" id="KW-1015">Disulfide bond</keyword>
<feature type="domain" description="LTD" evidence="9">
    <location>
        <begin position="478"/>
        <end position="614"/>
    </location>
</feature>
<dbReference type="InterPro" id="IPR001322">
    <property type="entry name" value="Lamin_tail_dom"/>
</dbReference>
<name>A0A8J3VT49_9ACTN</name>
<dbReference type="Pfam" id="PF10633">
    <property type="entry name" value="NPCBM_assoc"/>
    <property type="match status" value="1"/>
</dbReference>
<dbReference type="EMBL" id="BONZ01000057">
    <property type="protein sequence ID" value="GIH17830.1"/>
    <property type="molecule type" value="Genomic_DNA"/>
</dbReference>
<dbReference type="Gene3D" id="2.60.120.200">
    <property type="match status" value="1"/>
</dbReference>
<keyword evidence="4" id="KW-0325">Glycoprotein</keyword>